<sequence length="219" mass="23256">MIGTGPLPSAATDGLRLTEDEVMAVIGVRRRSWPTTFLTVAEQSGHRVDDTQGRRMVERGGYSLVARGLARVIDGRFVLSGAVTRLLDPLDSPAHTVVFGGATGSPSDPLAPVIRFCRHGTSTFVDSASASGIRTLRIASDDECTRELEASVAAVFDGLVQDSTAAVHVLHPEIDSAVVTTVTRGRVTVGQMTSDGHWSQRTQSPFLAVSDLLAGFVRD</sequence>
<keyword evidence="2" id="KW-1185">Reference proteome</keyword>
<protein>
    <submittedName>
        <fullName evidence="1">Uncharacterized protein</fullName>
    </submittedName>
</protein>
<name>A0ABT1HCJ7_9NOCA</name>
<reference evidence="1 2" key="1">
    <citation type="submission" date="2022-06" db="EMBL/GenBank/DDBJ databases">
        <title>Genomic Encyclopedia of Archaeal and Bacterial Type Strains, Phase II (KMG-II): from individual species to whole genera.</title>
        <authorList>
            <person name="Goeker M."/>
        </authorList>
    </citation>
    <scope>NUCLEOTIDE SEQUENCE [LARGE SCALE GENOMIC DNA]</scope>
    <source>
        <strain evidence="1 2">DSM 44693</strain>
    </source>
</reference>
<evidence type="ECO:0000313" key="1">
    <source>
        <dbReference type="EMBL" id="MCP2174601.1"/>
    </source>
</evidence>
<organism evidence="1 2">
    <name type="scientific">Williamsia maris</name>
    <dbReference type="NCBI Taxonomy" id="72806"/>
    <lineage>
        <taxon>Bacteria</taxon>
        <taxon>Bacillati</taxon>
        <taxon>Actinomycetota</taxon>
        <taxon>Actinomycetes</taxon>
        <taxon>Mycobacteriales</taxon>
        <taxon>Nocardiaceae</taxon>
        <taxon>Williamsia</taxon>
    </lineage>
</organism>
<accession>A0ABT1HCJ7</accession>
<gene>
    <name evidence="1" type="ORF">LX13_000408</name>
</gene>
<dbReference type="RefSeq" id="WP_253659646.1">
    <property type="nucleotide sequence ID" value="NZ_BAAAJQ010000001.1"/>
</dbReference>
<proteinExistence type="predicted"/>
<evidence type="ECO:0000313" key="2">
    <source>
        <dbReference type="Proteomes" id="UP001206895"/>
    </source>
</evidence>
<comment type="caution">
    <text evidence="1">The sequence shown here is derived from an EMBL/GenBank/DDBJ whole genome shotgun (WGS) entry which is preliminary data.</text>
</comment>
<dbReference type="EMBL" id="JAMTCJ010000001">
    <property type="protein sequence ID" value="MCP2174601.1"/>
    <property type="molecule type" value="Genomic_DNA"/>
</dbReference>
<dbReference type="Proteomes" id="UP001206895">
    <property type="component" value="Unassembled WGS sequence"/>
</dbReference>